<dbReference type="InterPro" id="IPR001707">
    <property type="entry name" value="Cmp_AcTrfase"/>
</dbReference>
<dbReference type="AlphaFoldDB" id="A0A2V1JSD6"/>
<organism evidence="2 3">
    <name type="scientific">Eubacterium ramulus</name>
    <dbReference type="NCBI Taxonomy" id="39490"/>
    <lineage>
        <taxon>Bacteria</taxon>
        <taxon>Bacillati</taxon>
        <taxon>Bacillota</taxon>
        <taxon>Clostridia</taxon>
        <taxon>Eubacteriales</taxon>
        <taxon>Eubacteriaceae</taxon>
        <taxon>Eubacterium</taxon>
    </lineage>
</organism>
<reference evidence="2 3" key="1">
    <citation type="submission" date="2014-09" db="EMBL/GenBank/DDBJ databases">
        <title>Butyrate-producing bacteria isolated from human gut.</title>
        <authorList>
            <person name="Zhang Q."/>
            <person name="Zhao L."/>
        </authorList>
    </citation>
    <scope>NUCLEOTIDE SEQUENCE [LARGE SCALE GENOMIC DNA]</scope>
    <source>
        <strain evidence="2 3">21</strain>
    </source>
</reference>
<dbReference type="InterPro" id="IPR023213">
    <property type="entry name" value="CAT-like_dom_sf"/>
</dbReference>
<dbReference type="RefSeq" id="WP_109215161.1">
    <property type="nucleotide sequence ID" value="NZ_JAQDGV010000003.1"/>
</dbReference>
<keyword evidence="2" id="KW-0808">Transferase</keyword>
<dbReference type="SMART" id="SM01059">
    <property type="entry name" value="CAT"/>
    <property type="match status" value="1"/>
</dbReference>
<sequence>MNYEKIDIENWARKEHYRYYTEKLKIEVNMTAPIDVKNLLDFCHTHNYKFYPTVIYIVSKVLNKIENFKMFRDNEGNLCVWDKINPNYTIFHQDDKTFSDCWSEYEEDFEKCFQNITTDMHTYKDKKGIKVKEQQPANFYCISCTPWTAFTGYGSRVANGEPTFFPIITMGKYEKNGNRIDMPVNITIAHAVADGYHIGLFFEYLQNEINSFKNSDC</sequence>
<dbReference type="EMBL" id="JRFU01000059">
    <property type="protein sequence ID" value="PWE87156.1"/>
    <property type="molecule type" value="Genomic_DNA"/>
</dbReference>
<accession>A0A2V1JSD6</accession>
<dbReference type="OrthoDB" id="9801766at2"/>
<dbReference type="PANTHER" id="PTHR38474">
    <property type="entry name" value="SLR0299 PROTEIN"/>
    <property type="match status" value="1"/>
</dbReference>
<gene>
    <name evidence="2" type="ORF">LG34_05540</name>
</gene>
<dbReference type="PIRSF" id="PIRSF000440">
    <property type="entry name" value="CAT"/>
    <property type="match status" value="1"/>
</dbReference>
<dbReference type="PANTHER" id="PTHR38474:SF2">
    <property type="entry name" value="CHLORAMPHENICOL ACETYLTRANSFERASE"/>
    <property type="match status" value="1"/>
</dbReference>
<evidence type="ECO:0000256" key="1">
    <source>
        <dbReference type="PIRSR" id="PIRSR000440-1"/>
    </source>
</evidence>
<dbReference type="Gene3D" id="3.30.559.10">
    <property type="entry name" value="Chloramphenicol acetyltransferase-like domain"/>
    <property type="match status" value="1"/>
</dbReference>
<keyword evidence="3" id="KW-1185">Reference proteome</keyword>
<dbReference type="GO" id="GO:0008811">
    <property type="term" value="F:chloramphenicol O-acetyltransferase activity"/>
    <property type="evidence" value="ECO:0007669"/>
    <property type="project" value="InterPro"/>
</dbReference>
<feature type="active site" description="Proton acceptor" evidence="1">
    <location>
        <position position="190"/>
    </location>
</feature>
<evidence type="ECO:0000313" key="2">
    <source>
        <dbReference type="EMBL" id="PWE87156.1"/>
    </source>
</evidence>
<protein>
    <submittedName>
        <fullName evidence="2">Chloramphenicol acetyltransferase</fullName>
    </submittedName>
</protein>
<dbReference type="Proteomes" id="UP000245288">
    <property type="component" value="Unassembled WGS sequence"/>
</dbReference>
<proteinExistence type="predicted"/>
<evidence type="ECO:0000313" key="3">
    <source>
        <dbReference type="Proteomes" id="UP000245288"/>
    </source>
</evidence>
<name>A0A2V1JSD6_EUBRA</name>
<dbReference type="Pfam" id="PF00302">
    <property type="entry name" value="CAT"/>
    <property type="match status" value="1"/>
</dbReference>
<comment type="caution">
    <text evidence="2">The sequence shown here is derived from an EMBL/GenBank/DDBJ whole genome shotgun (WGS) entry which is preliminary data.</text>
</comment>
<dbReference type="SUPFAM" id="SSF52777">
    <property type="entry name" value="CoA-dependent acyltransferases"/>
    <property type="match status" value="1"/>
</dbReference>